<evidence type="ECO:0000313" key="2">
    <source>
        <dbReference type="Proteomes" id="UP000534783"/>
    </source>
</evidence>
<reference evidence="1 2" key="1">
    <citation type="journal article" date="2020" name="Nature">
        <title>Bacterial chemolithoautotrophy via manganese oxidation.</title>
        <authorList>
            <person name="Yu H."/>
            <person name="Leadbetter J.R."/>
        </authorList>
    </citation>
    <scope>NUCLEOTIDE SEQUENCE [LARGE SCALE GENOMIC DNA]</scope>
    <source>
        <strain evidence="1 2">Mn-1</strain>
    </source>
</reference>
<accession>A0A7X6DPU2</accession>
<sequence>MATLFRSVFFWMIVSLFLSAYSVPASAIDLDIDLGLGPTLLSQEEFKGLSEEMGLALSYLPLSPAESLGILGIDIGVEVTAANIREDRSYWTKVTEDPPSQVILPKLHIQKGLPFGFDIGAVYSKVPQSNVSMVGGELKWAFISGNAVWPAVAIRGSYTRLLGVDDLDLETIGADLSISKGLAFVTPYAGIGQVWIRSEEKVGSLDLEKESLSLTKGFIGVKISLLIINFVAQADFSKIPLYSGRINIGF</sequence>
<comment type="caution">
    <text evidence="1">The sequence shown here is derived from an EMBL/GenBank/DDBJ whole genome shotgun (WGS) entry which is preliminary data.</text>
</comment>
<dbReference type="RefSeq" id="WP_168059421.1">
    <property type="nucleotide sequence ID" value="NZ_VTOW01000002.1"/>
</dbReference>
<name>A0A7X6DPU2_9BACT</name>
<dbReference type="EMBL" id="VTOW01000002">
    <property type="protein sequence ID" value="NKE71084.1"/>
    <property type="molecule type" value="Genomic_DNA"/>
</dbReference>
<organism evidence="1 2">
    <name type="scientific">Candidatus Manganitrophus noduliformans</name>
    <dbReference type="NCBI Taxonomy" id="2606439"/>
    <lineage>
        <taxon>Bacteria</taxon>
        <taxon>Pseudomonadati</taxon>
        <taxon>Nitrospirota</taxon>
        <taxon>Nitrospiria</taxon>
        <taxon>Candidatus Troglogloeales</taxon>
        <taxon>Candidatus Manganitrophaceae</taxon>
        <taxon>Candidatus Manganitrophus</taxon>
    </lineage>
</organism>
<keyword evidence="2" id="KW-1185">Reference proteome</keyword>
<protein>
    <submittedName>
        <fullName evidence="1">Uncharacterized protein</fullName>
    </submittedName>
</protein>
<proteinExistence type="predicted"/>
<dbReference type="AlphaFoldDB" id="A0A7X6DPU2"/>
<dbReference type="Proteomes" id="UP000534783">
    <property type="component" value="Unassembled WGS sequence"/>
</dbReference>
<gene>
    <name evidence="1" type="ORF">MNODULE_10090</name>
</gene>
<evidence type="ECO:0000313" key="1">
    <source>
        <dbReference type="EMBL" id="NKE71084.1"/>
    </source>
</evidence>